<protein>
    <submittedName>
        <fullName evidence="1">Uncharacterized protein</fullName>
    </submittedName>
</protein>
<evidence type="ECO:0000313" key="1">
    <source>
        <dbReference type="EMBL" id="JAV63834.1"/>
    </source>
</evidence>
<organism evidence="1">
    <name type="scientific">Photinus pyralis</name>
    <name type="common">Common eastern firefly</name>
    <name type="synonym">Lampyris pyralis</name>
    <dbReference type="NCBI Taxonomy" id="7054"/>
    <lineage>
        <taxon>Eukaryota</taxon>
        <taxon>Metazoa</taxon>
        <taxon>Ecdysozoa</taxon>
        <taxon>Arthropoda</taxon>
        <taxon>Hexapoda</taxon>
        <taxon>Insecta</taxon>
        <taxon>Pterygota</taxon>
        <taxon>Neoptera</taxon>
        <taxon>Endopterygota</taxon>
        <taxon>Coleoptera</taxon>
        <taxon>Polyphaga</taxon>
        <taxon>Elateriformia</taxon>
        <taxon>Elateroidea</taxon>
        <taxon>Lampyridae</taxon>
        <taxon>Lampyrinae</taxon>
        <taxon>Photinus</taxon>
    </lineage>
</organism>
<accession>A0A1Y1KR95</accession>
<name>A0A1Y1KR95_PHOPY</name>
<reference evidence="1" key="1">
    <citation type="journal article" date="2016" name="Sci. Rep.">
        <title>Molecular characterization of firefly nuptial gifts: a multi-omics approach sheds light on postcopulatory sexual selection.</title>
        <authorList>
            <person name="Al-Wathiqui N."/>
            <person name="Fallon T.R."/>
            <person name="South A."/>
            <person name="Weng J.K."/>
            <person name="Lewis S.M."/>
        </authorList>
    </citation>
    <scope>NUCLEOTIDE SEQUENCE</scope>
</reference>
<dbReference type="EMBL" id="GEZM01076060">
    <property type="protein sequence ID" value="JAV63834.1"/>
    <property type="molecule type" value="Transcribed_RNA"/>
</dbReference>
<proteinExistence type="predicted"/>
<dbReference type="AlphaFoldDB" id="A0A1Y1KR95"/>
<sequence>MITNGVAQKHAFDIANGATSLVKIGELVDEVHRRSPFFDERHPRIRPAVKRKLQNLLVSKKMMRAFLVFLENGMDLSPLLELLRPFAANPLRSNVLFSIAVSR</sequence>